<dbReference type="Pfam" id="PF25583">
    <property type="entry name" value="WCX"/>
    <property type="match status" value="1"/>
</dbReference>
<organism evidence="3 4">
    <name type="scientific">Streptomyces solicathayae</name>
    <dbReference type="NCBI Taxonomy" id="3081768"/>
    <lineage>
        <taxon>Bacteria</taxon>
        <taxon>Bacillati</taxon>
        <taxon>Actinomycetota</taxon>
        <taxon>Actinomycetes</taxon>
        <taxon>Kitasatosporales</taxon>
        <taxon>Streptomycetaceae</taxon>
        <taxon>Streptomyces</taxon>
    </lineage>
</organism>
<dbReference type="InterPro" id="IPR026881">
    <property type="entry name" value="WYL_dom"/>
</dbReference>
<dbReference type="InterPro" id="IPR057727">
    <property type="entry name" value="WCX_dom"/>
</dbReference>
<reference evidence="3 4" key="1">
    <citation type="submission" date="2023-10" db="EMBL/GenBank/DDBJ databases">
        <title>The genome sequence of Streptomyces sp. HUAS YS2.</title>
        <authorList>
            <person name="Mo P."/>
        </authorList>
    </citation>
    <scope>NUCLEOTIDE SEQUENCE [LARGE SCALE GENOMIC DNA]</scope>
    <source>
        <strain evidence="3 4">HUAS YS2</strain>
    </source>
</reference>
<dbReference type="InterPro" id="IPR051534">
    <property type="entry name" value="CBASS_pafABC_assoc_protein"/>
</dbReference>
<evidence type="ECO:0000313" key="4">
    <source>
        <dbReference type="Proteomes" id="UP001301731"/>
    </source>
</evidence>
<feature type="domain" description="WYL" evidence="1">
    <location>
        <begin position="3"/>
        <end position="57"/>
    </location>
</feature>
<evidence type="ECO:0000259" key="2">
    <source>
        <dbReference type="Pfam" id="PF25583"/>
    </source>
</evidence>
<evidence type="ECO:0000259" key="1">
    <source>
        <dbReference type="Pfam" id="PF13280"/>
    </source>
</evidence>
<sequence>MFADKRLLLRYRRSGETVPRDYTVDPYGLVNKAGVWYLAADRDGEPRLFRADRVVEAVVSEEPVRRRRGIGLAEVWSTLRERVERVPDALPTTCLVRQDRLDMFLRFQAGNVVAAPVPRDDGWTEVRLAFPVVEAVRSLLPFGADIEVLDPPAAREELAAAAAAVTELYGRRRDAGRP</sequence>
<feature type="domain" description="WCX" evidence="2">
    <location>
        <begin position="111"/>
        <end position="164"/>
    </location>
</feature>
<evidence type="ECO:0000313" key="3">
    <source>
        <dbReference type="EMBL" id="WOX23165.1"/>
    </source>
</evidence>
<dbReference type="EMBL" id="CP137573">
    <property type="protein sequence ID" value="WOX23165.1"/>
    <property type="molecule type" value="Genomic_DNA"/>
</dbReference>
<accession>A0ABZ0LV20</accession>
<dbReference type="PROSITE" id="PS52050">
    <property type="entry name" value="WYL"/>
    <property type="match status" value="1"/>
</dbReference>
<keyword evidence="4" id="KW-1185">Reference proteome</keyword>
<dbReference type="PANTHER" id="PTHR34580">
    <property type="match status" value="1"/>
</dbReference>
<name>A0ABZ0LV20_9ACTN</name>
<dbReference type="Pfam" id="PF13280">
    <property type="entry name" value="WYL"/>
    <property type="match status" value="1"/>
</dbReference>
<dbReference type="Proteomes" id="UP001301731">
    <property type="component" value="Chromosome"/>
</dbReference>
<protein>
    <submittedName>
        <fullName evidence="3">WYL domain-containing protein</fullName>
    </submittedName>
</protein>
<proteinExistence type="predicted"/>
<gene>
    <name evidence="3" type="ORF">R2D22_17895</name>
</gene>
<dbReference type="PANTHER" id="PTHR34580:SF1">
    <property type="entry name" value="PROTEIN PAFC"/>
    <property type="match status" value="1"/>
</dbReference>
<dbReference type="RefSeq" id="WP_318104745.1">
    <property type="nucleotide sequence ID" value="NZ_CP137573.1"/>
</dbReference>